<sequence length="46" mass="4643">MLVSYAEAANRDPAAARALDDEVIAAVGEDGLVDAAVIVAVFNGLV</sequence>
<name>A0A382XNE3_9ZZZZ</name>
<organism evidence="1">
    <name type="scientific">marine metagenome</name>
    <dbReference type="NCBI Taxonomy" id="408172"/>
    <lineage>
        <taxon>unclassified sequences</taxon>
        <taxon>metagenomes</taxon>
        <taxon>ecological metagenomes</taxon>
    </lineage>
</organism>
<gene>
    <name evidence="1" type="ORF">METZ01_LOCUS424999</name>
</gene>
<reference evidence="1" key="1">
    <citation type="submission" date="2018-05" db="EMBL/GenBank/DDBJ databases">
        <authorList>
            <person name="Lanie J.A."/>
            <person name="Ng W.-L."/>
            <person name="Kazmierczak K.M."/>
            <person name="Andrzejewski T.M."/>
            <person name="Davidsen T.M."/>
            <person name="Wayne K.J."/>
            <person name="Tettelin H."/>
            <person name="Glass J.I."/>
            <person name="Rusch D."/>
            <person name="Podicherti R."/>
            <person name="Tsui H.-C.T."/>
            <person name="Winkler M.E."/>
        </authorList>
    </citation>
    <scope>NUCLEOTIDE SEQUENCE</scope>
</reference>
<evidence type="ECO:0000313" key="1">
    <source>
        <dbReference type="EMBL" id="SVD72145.1"/>
    </source>
</evidence>
<feature type="non-terminal residue" evidence="1">
    <location>
        <position position="46"/>
    </location>
</feature>
<dbReference type="EMBL" id="UINC01168881">
    <property type="protein sequence ID" value="SVD72145.1"/>
    <property type="molecule type" value="Genomic_DNA"/>
</dbReference>
<proteinExistence type="predicted"/>
<accession>A0A382XNE3</accession>
<evidence type="ECO:0008006" key="2">
    <source>
        <dbReference type="Google" id="ProtNLM"/>
    </source>
</evidence>
<protein>
    <recommendedName>
        <fullName evidence="2">Carboxymuconolactone decarboxylase-like domain-containing protein</fullName>
    </recommendedName>
</protein>
<dbReference type="AlphaFoldDB" id="A0A382XNE3"/>